<accession>A0AAU0UTB5</accession>
<evidence type="ECO:0000313" key="7">
    <source>
        <dbReference type="Proteomes" id="UP001329915"/>
    </source>
</evidence>
<dbReference type="EMBL" id="CP121694">
    <property type="protein sequence ID" value="WRO23535.1"/>
    <property type="molecule type" value="Genomic_DNA"/>
</dbReference>
<dbReference type="PANTHER" id="PTHR44591">
    <property type="entry name" value="STRESS RESPONSE REGULATOR PROTEIN 1"/>
    <property type="match status" value="1"/>
</dbReference>
<sequence>MSKAVALVVDDQVGVRTLLSLLCQEEGMDVRTAGNGLEAINQIKEQLPLVVVMDIRMPIMDGVQALEWINEKHPQIPVILMTAYSAQDKLDKAEAIGATDIWFKPFDIDVVRQKLREFIHIRKQSLA</sequence>
<evidence type="ECO:0000259" key="5">
    <source>
        <dbReference type="PROSITE" id="PS50110"/>
    </source>
</evidence>
<dbReference type="AlphaFoldDB" id="A0AAU0UTB5"/>
<evidence type="ECO:0000256" key="4">
    <source>
        <dbReference type="PROSITE-ProRule" id="PRU00169"/>
    </source>
</evidence>
<dbReference type="PROSITE" id="PS50110">
    <property type="entry name" value="RESPONSE_REGULATORY"/>
    <property type="match status" value="1"/>
</dbReference>
<dbReference type="Gene3D" id="3.40.50.2300">
    <property type="match status" value="1"/>
</dbReference>
<dbReference type="KEGG" id="dbc:MFMK1_003397"/>
<dbReference type="InterPro" id="IPR001789">
    <property type="entry name" value="Sig_transdc_resp-reg_receiver"/>
</dbReference>
<evidence type="ECO:0000256" key="2">
    <source>
        <dbReference type="ARBA" id="ARBA00022553"/>
    </source>
</evidence>
<dbReference type="SUPFAM" id="SSF52172">
    <property type="entry name" value="CheY-like"/>
    <property type="match status" value="1"/>
</dbReference>
<organism evidence="6 7">
    <name type="scientific">Metallumcola ferriviriculae</name>
    <dbReference type="NCBI Taxonomy" id="3039180"/>
    <lineage>
        <taxon>Bacteria</taxon>
        <taxon>Bacillati</taxon>
        <taxon>Bacillota</taxon>
        <taxon>Clostridia</taxon>
        <taxon>Neomoorellales</taxon>
        <taxon>Desulfitibacteraceae</taxon>
        <taxon>Metallumcola</taxon>
    </lineage>
</organism>
<dbReference type="InterPro" id="IPR011006">
    <property type="entry name" value="CheY-like_superfamily"/>
</dbReference>
<feature type="domain" description="Response regulatory" evidence="5">
    <location>
        <begin position="5"/>
        <end position="119"/>
    </location>
</feature>
<dbReference type="PANTHER" id="PTHR44591:SF3">
    <property type="entry name" value="RESPONSE REGULATORY DOMAIN-CONTAINING PROTEIN"/>
    <property type="match status" value="1"/>
</dbReference>
<evidence type="ECO:0000313" key="6">
    <source>
        <dbReference type="EMBL" id="WRO23535.1"/>
    </source>
</evidence>
<name>A0AAU0UTB5_9FIRM</name>
<dbReference type="SMART" id="SM00448">
    <property type="entry name" value="REC"/>
    <property type="match status" value="1"/>
</dbReference>
<comment type="function">
    <text evidence="3">May play the central regulatory role in sporulation. It may be an element of the effector pathway responsible for the activation of sporulation genes in response to nutritional stress. Spo0A may act in concert with spo0H (a sigma factor) to control the expression of some genes that are critical to the sporulation process.</text>
</comment>
<dbReference type="RefSeq" id="WP_366922917.1">
    <property type="nucleotide sequence ID" value="NZ_CP121694.1"/>
</dbReference>
<evidence type="ECO:0000256" key="3">
    <source>
        <dbReference type="ARBA" id="ARBA00024867"/>
    </source>
</evidence>
<keyword evidence="2 4" id="KW-0597">Phosphoprotein</keyword>
<gene>
    <name evidence="6" type="ORF">MFMK1_003397</name>
</gene>
<evidence type="ECO:0000256" key="1">
    <source>
        <dbReference type="ARBA" id="ARBA00018672"/>
    </source>
</evidence>
<keyword evidence="7" id="KW-1185">Reference proteome</keyword>
<dbReference type="Pfam" id="PF00072">
    <property type="entry name" value="Response_reg"/>
    <property type="match status" value="1"/>
</dbReference>
<dbReference type="Proteomes" id="UP001329915">
    <property type="component" value="Chromosome"/>
</dbReference>
<protein>
    <recommendedName>
        <fullName evidence="1">Stage 0 sporulation protein A homolog</fullName>
    </recommendedName>
</protein>
<dbReference type="GO" id="GO:0000160">
    <property type="term" value="P:phosphorelay signal transduction system"/>
    <property type="evidence" value="ECO:0007669"/>
    <property type="project" value="InterPro"/>
</dbReference>
<dbReference type="InterPro" id="IPR050595">
    <property type="entry name" value="Bact_response_regulator"/>
</dbReference>
<reference evidence="6 7" key="1">
    <citation type="submission" date="2023-04" db="EMBL/GenBank/DDBJ databases">
        <authorList>
            <person name="Hsu D."/>
        </authorList>
    </citation>
    <scope>NUCLEOTIDE SEQUENCE [LARGE SCALE GENOMIC DNA]</scope>
    <source>
        <strain evidence="6 7">MK1</strain>
    </source>
</reference>
<proteinExistence type="predicted"/>
<feature type="modified residue" description="4-aspartylphosphate" evidence="4">
    <location>
        <position position="54"/>
    </location>
</feature>